<dbReference type="EMBL" id="JWZX01003237">
    <property type="protein sequence ID" value="KOO22936.1"/>
    <property type="molecule type" value="Genomic_DNA"/>
</dbReference>
<dbReference type="PANTHER" id="PTHR19288:SF93">
    <property type="entry name" value="FI11325P-RELATED"/>
    <property type="match status" value="1"/>
</dbReference>
<keyword evidence="2" id="KW-0479">Metal-binding</keyword>
<evidence type="ECO:0000313" key="10">
    <source>
        <dbReference type="Proteomes" id="UP000037460"/>
    </source>
</evidence>
<dbReference type="SUPFAM" id="SSF56784">
    <property type="entry name" value="HAD-like"/>
    <property type="match status" value="1"/>
</dbReference>
<evidence type="ECO:0000256" key="3">
    <source>
        <dbReference type="ARBA" id="ARBA00022946"/>
    </source>
</evidence>
<evidence type="ECO:0000256" key="6">
    <source>
        <dbReference type="ARBA" id="ARBA00023128"/>
    </source>
</evidence>
<dbReference type="InterPro" id="IPR036412">
    <property type="entry name" value="HAD-like_sf"/>
</dbReference>
<keyword evidence="4" id="KW-0408">Iron</keyword>
<organism evidence="9 10">
    <name type="scientific">Chrysochromulina tobinii</name>
    <dbReference type="NCBI Taxonomy" id="1460289"/>
    <lineage>
        <taxon>Eukaryota</taxon>
        <taxon>Haptista</taxon>
        <taxon>Haptophyta</taxon>
        <taxon>Prymnesiophyceae</taxon>
        <taxon>Prymnesiales</taxon>
        <taxon>Chrysochromulinaceae</taxon>
        <taxon>Chrysochromulina</taxon>
    </lineage>
</organism>
<dbReference type="PANTHER" id="PTHR19288">
    <property type="entry name" value="4-NITROPHENYLPHOSPHATASE-RELATED"/>
    <property type="match status" value="1"/>
</dbReference>
<evidence type="ECO:0000313" key="9">
    <source>
        <dbReference type="EMBL" id="KOO22936.1"/>
    </source>
</evidence>
<dbReference type="OrthoDB" id="413953at2759"/>
<evidence type="ECO:0000256" key="2">
    <source>
        <dbReference type="ARBA" id="ARBA00022723"/>
    </source>
</evidence>
<dbReference type="GO" id="GO:0008168">
    <property type="term" value="F:methyltransferase activity"/>
    <property type="evidence" value="ECO:0007669"/>
    <property type="project" value="InterPro"/>
</dbReference>
<dbReference type="GO" id="GO:0051536">
    <property type="term" value="F:iron-sulfur cluster binding"/>
    <property type="evidence" value="ECO:0007669"/>
    <property type="project" value="UniProtKB-KW"/>
</dbReference>
<keyword evidence="5" id="KW-0411">Iron-sulfur</keyword>
<dbReference type="InterPro" id="IPR015324">
    <property type="entry name" value="Ribosomal_Rsm22-like"/>
</dbReference>
<sequence length="934" mass="101527">MVDWKGKLGLFRESNPQHFATPDGSGLFEIFDKGSQSRASLAAKLTKLGVPGVTADDCVTSASAAAAYLATTHPQVKRAYVVGQGGLLDELRLKGIEPVGEKDVGGLEALIASGGLTDDVDAVVVGMQYEGLCYARLAKAAAYARDPQRPFVATNPDANFPAGLADMVPAGGCNVRFVAYAAEREPDVVVGKPSRDLALLLSSLYGLSPDTTLMVGDRINTDVAFGLSVGWRTMLVLSGCHSRADIRRANAAERPDYCADTVADLANLLVFVRLAFRHRTLPRHYRFTTTTAASARRTAPWSNPPAVPPDASDDEGDSYEEEEEYYYEEGDDAPRSGSRPQIPSLTRHLPRALRHGEFVRQVRLPEALEDVLATHTVPRLITSLKAAKQARLAGSTEERSLTVDDFAAHRLDRTYAACFRVLHEINCRVPDFAPRSILDFGAYLGSASWATHAIWPPEELPERGAAARLYVAVEPNPRLRGAGAELSETAAPHGPPIQWRSEMPASAELGPLSGSADVGDAKAFDLVVVPYSLSSLPAAGVTRALASLWARTAVGGILAVIDSAGDSSVATVGRARAYFEDEAPGARLLAPFPHRGLGMTSVFGADGSGGMMEPWPMKAYRKSFSKGATLQLTQRVLESTAAREHGKRTGVRNGNERKGNGDLNTQAALEARARLRNEPGLVTELQRWWETAQRSLQSVSDTSRDVLSRDEYLHLSRLLSKALTPKFDPSEAQLAAEEDWEVDSDVDGRMTRGRFMDAIFELADAWTLTVDVNEYMEFLASLFERIAAQPLVRHTAHGLWYWRHEKDVTAGSYADDLAAREEQLSRLRARSSSRNGELRADLRAWSSSRDGELLPLAQRHLSRNELALAHSPSIRALTREANRLAHLHSREKSTPWMEAALSAASAAGVAYASPPPPIVQQPTYVLMAPPPREP</sequence>
<keyword evidence="3" id="KW-0809">Transit peptide</keyword>
<comment type="function">
    <text evidence="7">Mitochondrial ribosome (mitoribosome) assembly factor. Binds at the interface of the head and body domains of the mitochondrial small ribosomal subunit (mt-SSU), occluding the mRNA channel and preventing compaction of the head domain towards the body. Probable inactive methyltransferase: retains the characteristic folding and ability to bind S-adenosyl-L-methionine, but it probably lost its methyltransferase activity.</text>
</comment>
<name>A0A0M0J8M7_9EUKA</name>
<evidence type="ECO:0000256" key="8">
    <source>
        <dbReference type="SAM" id="MobiDB-lite"/>
    </source>
</evidence>
<dbReference type="Proteomes" id="UP000037460">
    <property type="component" value="Unassembled WGS sequence"/>
</dbReference>
<evidence type="ECO:0000256" key="1">
    <source>
        <dbReference type="ARBA" id="ARBA00004173"/>
    </source>
</evidence>
<comment type="caution">
    <text evidence="9">The sequence shown here is derived from an EMBL/GenBank/DDBJ whole genome shotgun (WGS) entry which is preliminary data.</text>
</comment>
<dbReference type="GO" id="GO:0046872">
    <property type="term" value="F:metal ion binding"/>
    <property type="evidence" value="ECO:0007669"/>
    <property type="project" value="UniProtKB-KW"/>
</dbReference>
<reference evidence="10" key="1">
    <citation type="journal article" date="2015" name="PLoS Genet.">
        <title>Genome Sequence and Transcriptome Analyses of Chrysochromulina tobin: Metabolic Tools for Enhanced Algal Fitness in the Prominent Order Prymnesiales (Haptophyceae).</title>
        <authorList>
            <person name="Hovde B.T."/>
            <person name="Deodato C.R."/>
            <person name="Hunsperger H.M."/>
            <person name="Ryken S.A."/>
            <person name="Yost W."/>
            <person name="Jha R.K."/>
            <person name="Patterson J."/>
            <person name="Monnat R.J. Jr."/>
            <person name="Barlow S.B."/>
            <person name="Starkenburg S.R."/>
            <person name="Cattolico R.A."/>
        </authorList>
    </citation>
    <scope>NUCLEOTIDE SEQUENCE</scope>
    <source>
        <strain evidence="10">CCMP291</strain>
    </source>
</reference>
<accession>A0A0M0J8M7</accession>
<keyword evidence="10" id="KW-1185">Reference proteome</keyword>
<dbReference type="Pfam" id="PF09243">
    <property type="entry name" value="Rsm22"/>
    <property type="match status" value="1"/>
</dbReference>
<dbReference type="InterPro" id="IPR023214">
    <property type="entry name" value="HAD_sf"/>
</dbReference>
<evidence type="ECO:0000256" key="5">
    <source>
        <dbReference type="ARBA" id="ARBA00023014"/>
    </source>
</evidence>
<dbReference type="GO" id="GO:0005739">
    <property type="term" value="C:mitochondrion"/>
    <property type="evidence" value="ECO:0007669"/>
    <property type="project" value="UniProtKB-SubCell"/>
</dbReference>
<dbReference type="InterPro" id="IPR029063">
    <property type="entry name" value="SAM-dependent_MTases_sf"/>
</dbReference>
<proteinExistence type="predicted"/>
<gene>
    <name evidence="9" type="ORF">Ctob_007763</name>
</gene>
<dbReference type="Pfam" id="PF13242">
    <property type="entry name" value="Hydrolase_like"/>
    <property type="match status" value="1"/>
</dbReference>
<keyword evidence="6" id="KW-0496">Mitochondrion</keyword>
<dbReference type="Gene3D" id="3.40.50.1000">
    <property type="entry name" value="HAD superfamily/HAD-like"/>
    <property type="match status" value="2"/>
</dbReference>
<feature type="region of interest" description="Disordered" evidence="8">
    <location>
        <begin position="642"/>
        <end position="662"/>
    </location>
</feature>
<dbReference type="GO" id="GO:0006412">
    <property type="term" value="P:translation"/>
    <property type="evidence" value="ECO:0007669"/>
    <property type="project" value="InterPro"/>
</dbReference>
<feature type="compositionally biased region" description="Acidic residues" evidence="8">
    <location>
        <begin position="311"/>
        <end position="331"/>
    </location>
</feature>
<protein>
    <submittedName>
        <fullName evidence="9">Phosphoglycolate phosphatase-like protein</fullName>
    </submittedName>
</protein>
<dbReference type="GO" id="GO:0016791">
    <property type="term" value="F:phosphatase activity"/>
    <property type="evidence" value="ECO:0007669"/>
    <property type="project" value="TreeGrafter"/>
</dbReference>
<feature type="region of interest" description="Disordered" evidence="8">
    <location>
        <begin position="294"/>
        <end position="344"/>
    </location>
</feature>
<evidence type="ECO:0000256" key="7">
    <source>
        <dbReference type="ARBA" id="ARBA00045681"/>
    </source>
</evidence>
<comment type="subcellular location">
    <subcellularLocation>
        <location evidence="1">Mitochondrion</location>
    </subcellularLocation>
</comment>
<dbReference type="InterPro" id="IPR006357">
    <property type="entry name" value="HAD-SF_hydro_IIA"/>
</dbReference>
<dbReference type="AlphaFoldDB" id="A0A0M0J8M7"/>
<dbReference type="SUPFAM" id="SSF53335">
    <property type="entry name" value="S-adenosyl-L-methionine-dependent methyltransferases"/>
    <property type="match status" value="1"/>
</dbReference>
<evidence type="ECO:0000256" key="4">
    <source>
        <dbReference type="ARBA" id="ARBA00023004"/>
    </source>
</evidence>
<dbReference type="Pfam" id="PF13344">
    <property type="entry name" value="Hydrolase_6"/>
    <property type="match status" value="1"/>
</dbReference>